<evidence type="ECO:0000313" key="2">
    <source>
        <dbReference type="EMBL" id="KAF5201635.1"/>
    </source>
</evidence>
<comment type="caution">
    <text evidence="2">The sequence shown here is derived from an EMBL/GenBank/DDBJ whole genome shotgun (WGS) entry which is preliminary data.</text>
</comment>
<dbReference type="PANTHER" id="PTHR33223">
    <property type="entry name" value="CCHC-TYPE DOMAIN-CONTAINING PROTEIN"/>
    <property type="match status" value="1"/>
</dbReference>
<name>A0A7J6WYI8_THATH</name>
<evidence type="ECO:0000256" key="1">
    <source>
        <dbReference type="SAM" id="MobiDB-lite"/>
    </source>
</evidence>
<dbReference type="PANTHER" id="PTHR33223:SF11">
    <property type="entry name" value="ELEMENT PROTEIN, PUTATIVE-RELATED"/>
    <property type="match status" value="1"/>
</dbReference>
<dbReference type="EMBL" id="JABWDY010009164">
    <property type="protein sequence ID" value="KAF5201635.1"/>
    <property type="molecule type" value="Genomic_DNA"/>
</dbReference>
<feature type="compositionally biased region" description="Polar residues" evidence="1">
    <location>
        <begin position="37"/>
        <end position="64"/>
    </location>
</feature>
<protein>
    <recommendedName>
        <fullName evidence="4">Retrotransposon gag domain-containing protein</fullName>
    </recommendedName>
</protein>
<keyword evidence="3" id="KW-1185">Reference proteome</keyword>
<accession>A0A7J6WYI8</accession>
<proteinExistence type="predicted"/>
<gene>
    <name evidence="2" type="ORF">FRX31_008778</name>
</gene>
<organism evidence="2 3">
    <name type="scientific">Thalictrum thalictroides</name>
    <name type="common">Rue-anemone</name>
    <name type="synonym">Anemone thalictroides</name>
    <dbReference type="NCBI Taxonomy" id="46969"/>
    <lineage>
        <taxon>Eukaryota</taxon>
        <taxon>Viridiplantae</taxon>
        <taxon>Streptophyta</taxon>
        <taxon>Embryophyta</taxon>
        <taxon>Tracheophyta</taxon>
        <taxon>Spermatophyta</taxon>
        <taxon>Magnoliopsida</taxon>
        <taxon>Ranunculales</taxon>
        <taxon>Ranunculaceae</taxon>
        <taxon>Thalictroideae</taxon>
        <taxon>Thalictrum</taxon>
    </lineage>
</organism>
<evidence type="ECO:0008006" key="4">
    <source>
        <dbReference type="Google" id="ProtNLM"/>
    </source>
</evidence>
<sequence>MSEPTTPETLTSLTAKYKEQQKLIENLTAENIKLKASTDNGSNPTTSKDTNIQPPAYNNNNGAHTSADKDIIADLQATQQQLQKLYDKVDKAPAHKTNSAQKVALTTLDKLKNELLHEDLFIQEPAPHFIPPKFNTYNGSDDPVDHIMQFKTSLAMYPKYKDIYTCLFAASLRGNAMEWYHKHKQHSITSYEQLEKLFIT</sequence>
<dbReference type="Proteomes" id="UP000554482">
    <property type="component" value="Unassembled WGS sequence"/>
</dbReference>
<dbReference type="OrthoDB" id="1302491at2759"/>
<dbReference type="AlphaFoldDB" id="A0A7J6WYI8"/>
<feature type="region of interest" description="Disordered" evidence="1">
    <location>
        <begin position="30"/>
        <end position="65"/>
    </location>
</feature>
<reference evidence="2 3" key="1">
    <citation type="submission" date="2020-06" db="EMBL/GenBank/DDBJ databases">
        <title>Transcriptomic and genomic resources for Thalictrum thalictroides and T. hernandezii: Facilitating candidate gene discovery in an emerging model plant lineage.</title>
        <authorList>
            <person name="Arias T."/>
            <person name="Riano-Pachon D.M."/>
            <person name="Di Stilio V.S."/>
        </authorList>
    </citation>
    <scope>NUCLEOTIDE SEQUENCE [LARGE SCALE GENOMIC DNA]</scope>
    <source>
        <strain evidence="3">cv. WT478/WT964</strain>
        <tissue evidence="2">Leaves</tissue>
    </source>
</reference>
<evidence type="ECO:0000313" key="3">
    <source>
        <dbReference type="Proteomes" id="UP000554482"/>
    </source>
</evidence>